<feature type="transmembrane region" description="Helical" evidence="1">
    <location>
        <begin position="6"/>
        <end position="26"/>
    </location>
</feature>
<dbReference type="Pfam" id="PF14173">
    <property type="entry name" value="ComGG"/>
    <property type="match status" value="1"/>
</dbReference>
<gene>
    <name evidence="2" type="ORF">AF332_09780</name>
</gene>
<keyword evidence="1" id="KW-0472">Membrane</keyword>
<dbReference type="PATRIC" id="fig|1459.3.peg.2079"/>
<reference evidence="3" key="1">
    <citation type="submission" date="2015-07" db="EMBL/GenBank/DDBJ databases">
        <title>Fjat-10036 dsm4.</title>
        <authorList>
            <person name="Liu B."/>
            <person name="Wang J."/>
            <person name="Zhu Y."/>
            <person name="Liu G."/>
            <person name="Chen Q."/>
            <person name="Chen Z."/>
            <person name="Lan J."/>
            <person name="Che J."/>
            <person name="Ge C."/>
            <person name="Shi H."/>
            <person name="Pan Z."/>
            <person name="Liu X."/>
        </authorList>
    </citation>
    <scope>NUCLEOTIDE SEQUENCE [LARGE SCALE GENOMIC DNA]</scope>
    <source>
        <strain evidence="3">DSM 4</strain>
    </source>
</reference>
<dbReference type="OrthoDB" id="2933258at2"/>
<dbReference type="AlphaFoldDB" id="A0A0M0GBD4"/>
<protein>
    <recommendedName>
        <fullName evidence="4">Competence protein ComGG</fullName>
    </recommendedName>
</protein>
<keyword evidence="1" id="KW-0812">Transmembrane</keyword>
<dbReference type="STRING" id="1459.AF332_09780"/>
<dbReference type="InterPro" id="IPR020372">
    <property type="entry name" value="Competence_ComGG"/>
</dbReference>
<evidence type="ECO:0000313" key="2">
    <source>
        <dbReference type="EMBL" id="KON87068.1"/>
    </source>
</evidence>
<proteinExistence type="predicted"/>
<dbReference type="RefSeq" id="WP_053434417.1">
    <property type="nucleotide sequence ID" value="NZ_LGUF01000007.1"/>
</dbReference>
<keyword evidence="1" id="KW-1133">Transmembrane helix</keyword>
<organism evidence="2 3">
    <name type="scientific">Sporosarcina globispora</name>
    <name type="common">Bacillus globisporus</name>
    <dbReference type="NCBI Taxonomy" id="1459"/>
    <lineage>
        <taxon>Bacteria</taxon>
        <taxon>Bacillati</taxon>
        <taxon>Bacillota</taxon>
        <taxon>Bacilli</taxon>
        <taxon>Bacillales</taxon>
        <taxon>Caryophanaceae</taxon>
        <taxon>Sporosarcina</taxon>
    </lineage>
</organism>
<evidence type="ECO:0000313" key="3">
    <source>
        <dbReference type="Proteomes" id="UP000037109"/>
    </source>
</evidence>
<sequence>MYRNQHGFAYPLTLTIILAALFLLTIQLDQFISEKRIVNQTETVMMQEYYLLSSFKKTEKMLSENIDPEKSGIYFFKNGSVSYEISAVASSLIQITFKTKIGSDKEIFGYAYYDTDLQKMIKWIEKN</sequence>
<dbReference type="EMBL" id="LGUF01000007">
    <property type="protein sequence ID" value="KON87068.1"/>
    <property type="molecule type" value="Genomic_DNA"/>
</dbReference>
<comment type="caution">
    <text evidence="2">The sequence shown here is derived from an EMBL/GenBank/DDBJ whole genome shotgun (WGS) entry which is preliminary data.</text>
</comment>
<accession>A0A0M0GBD4</accession>
<name>A0A0M0GBD4_SPOGL</name>
<evidence type="ECO:0000256" key="1">
    <source>
        <dbReference type="SAM" id="Phobius"/>
    </source>
</evidence>
<dbReference type="Proteomes" id="UP000037109">
    <property type="component" value="Unassembled WGS sequence"/>
</dbReference>
<evidence type="ECO:0008006" key="4">
    <source>
        <dbReference type="Google" id="ProtNLM"/>
    </source>
</evidence>
<keyword evidence="3" id="KW-1185">Reference proteome</keyword>